<dbReference type="EMBL" id="NHYD01003340">
    <property type="protein sequence ID" value="PPQ80250.1"/>
    <property type="molecule type" value="Genomic_DNA"/>
</dbReference>
<proteinExistence type="predicted"/>
<comment type="caution">
    <text evidence="1">The sequence shown here is derived from an EMBL/GenBank/DDBJ whole genome shotgun (WGS) entry which is preliminary data.</text>
</comment>
<reference evidence="1 2" key="1">
    <citation type="journal article" date="2018" name="Evol. Lett.">
        <title>Horizontal gene cluster transfer increased hallucinogenic mushroom diversity.</title>
        <authorList>
            <person name="Reynolds H.T."/>
            <person name="Vijayakumar V."/>
            <person name="Gluck-Thaler E."/>
            <person name="Korotkin H.B."/>
            <person name="Matheny P.B."/>
            <person name="Slot J.C."/>
        </authorList>
    </citation>
    <scope>NUCLEOTIDE SEQUENCE [LARGE SCALE GENOMIC DNA]</scope>
    <source>
        <strain evidence="1 2">2631</strain>
    </source>
</reference>
<protein>
    <submittedName>
        <fullName evidence="1">Uncharacterized protein</fullName>
    </submittedName>
</protein>
<evidence type="ECO:0000313" key="2">
    <source>
        <dbReference type="Proteomes" id="UP000283269"/>
    </source>
</evidence>
<organism evidence="1 2">
    <name type="scientific">Psilocybe cyanescens</name>
    <dbReference type="NCBI Taxonomy" id="93625"/>
    <lineage>
        <taxon>Eukaryota</taxon>
        <taxon>Fungi</taxon>
        <taxon>Dikarya</taxon>
        <taxon>Basidiomycota</taxon>
        <taxon>Agaricomycotina</taxon>
        <taxon>Agaricomycetes</taxon>
        <taxon>Agaricomycetidae</taxon>
        <taxon>Agaricales</taxon>
        <taxon>Agaricineae</taxon>
        <taxon>Strophariaceae</taxon>
        <taxon>Psilocybe</taxon>
    </lineage>
</organism>
<name>A0A409WP32_PSICY</name>
<dbReference type="InParanoid" id="A0A409WP32"/>
<accession>A0A409WP32</accession>
<dbReference type="AlphaFoldDB" id="A0A409WP32"/>
<dbReference type="Proteomes" id="UP000283269">
    <property type="component" value="Unassembled WGS sequence"/>
</dbReference>
<sequence>MALWPTNFRTCPFILDQLLDELIQQTILSDLRLVALPFTHTIRLPACSTCLKNPPTGLQTISHTCLANPDIFSDVIMSFKQTMLVDFVDYYIFPSTSRLDANQSFRPSILGHRSLRCATLCDAQNGPKTGVDIGTSGHRDVGRSMDFLTFPFVG</sequence>
<evidence type="ECO:0000313" key="1">
    <source>
        <dbReference type="EMBL" id="PPQ80250.1"/>
    </source>
</evidence>
<gene>
    <name evidence="1" type="ORF">CVT25_003510</name>
</gene>
<keyword evidence="2" id="KW-1185">Reference proteome</keyword>